<dbReference type="Gene3D" id="3.30.70.270">
    <property type="match status" value="1"/>
</dbReference>
<sequence length="338" mass="37122">MAQLAENFLLSRLSRAGFVVLIAFSALSATLGEPLTAAAAAAAAGIVICAQTFHSNRQQHPWPSVQRFFFVALLLLMLTSFWTGPWALSHWFYALPLLAFALLPLQLAMGITLAMMLLAGLTIPLATGLADRHQMVSAFMLTTLLSGLLVFLREYKNRQLAPLRRTDELTQAASREYLSADLHKEIQRSEREGTDMSIIMIGLDTHLSDRNPDQDIRSILPRIGRYLHSQIRDFDTYYRVADLQFLVILPGIATHDAIKRSEIIRNGLGKLLESHDMALTVSTGVAGLNIGDDADSLQQSAANALRRAQQQGGNRTQAYSAWNQTGSKTPPPAQGPTS</sequence>
<dbReference type="CDD" id="cd01949">
    <property type="entry name" value="GGDEF"/>
    <property type="match status" value="1"/>
</dbReference>
<comment type="catalytic activity">
    <reaction evidence="2">
        <text>2 GTP = 3',3'-c-di-GMP + 2 diphosphate</text>
        <dbReference type="Rhea" id="RHEA:24898"/>
        <dbReference type="ChEBI" id="CHEBI:33019"/>
        <dbReference type="ChEBI" id="CHEBI:37565"/>
        <dbReference type="ChEBI" id="CHEBI:58805"/>
        <dbReference type="EC" id="2.7.7.65"/>
    </reaction>
</comment>
<evidence type="ECO:0000259" key="5">
    <source>
        <dbReference type="PROSITE" id="PS50887"/>
    </source>
</evidence>
<dbReference type="GO" id="GO:0043709">
    <property type="term" value="P:cell adhesion involved in single-species biofilm formation"/>
    <property type="evidence" value="ECO:0007669"/>
    <property type="project" value="TreeGrafter"/>
</dbReference>
<dbReference type="STRING" id="1420916.AU14_08945"/>
<dbReference type="InterPro" id="IPR050469">
    <property type="entry name" value="Diguanylate_Cyclase"/>
</dbReference>
<dbReference type="InterPro" id="IPR029787">
    <property type="entry name" value="Nucleotide_cyclase"/>
</dbReference>
<accession>W5YI16</accession>
<evidence type="ECO:0000313" key="7">
    <source>
        <dbReference type="Proteomes" id="UP000061489"/>
    </source>
</evidence>
<dbReference type="Proteomes" id="UP000061489">
    <property type="component" value="Chromosome"/>
</dbReference>
<evidence type="ECO:0000256" key="2">
    <source>
        <dbReference type="ARBA" id="ARBA00034247"/>
    </source>
</evidence>
<reference evidence="6 7" key="1">
    <citation type="journal article" date="2014" name="Genome Announc.">
        <title>Draft Genome Sequences of Marinobacter similis A3d10T and Marinobacter salarius R9SW1T.</title>
        <authorList>
            <person name="Ivanova E.P."/>
            <person name="Ng H.J."/>
            <person name="Webb H.K."/>
            <person name="Feng G."/>
            <person name="Oshima K."/>
            <person name="Hattori M."/>
            <person name="Ohkuma M."/>
            <person name="Sergeev A.F."/>
            <person name="Mikhailov V.V."/>
            <person name="Crawford R.J."/>
            <person name="Sawabe T."/>
        </authorList>
    </citation>
    <scope>NUCLEOTIDE SEQUENCE [LARGE SCALE GENOMIC DNA]</scope>
    <source>
        <strain evidence="6 7">A3d10</strain>
    </source>
</reference>
<dbReference type="SUPFAM" id="SSF55073">
    <property type="entry name" value="Nucleotide cyclase"/>
    <property type="match status" value="1"/>
</dbReference>
<keyword evidence="7" id="KW-1185">Reference proteome</keyword>
<organism evidence="6 7">
    <name type="scientific">Marinobacter similis</name>
    <dbReference type="NCBI Taxonomy" id="1420916"/>
    <lineage>
        <taxon>Bacteria</taxon>
        <taxon>Pseudomonadati</taxon>
        <taxon>Pseudomonadota</taxon>
        <taxon>Gammaproteobacteria</taxon>
        <taxon>Pseudomonadales</taxon>
        <taxon>Marinobacteraceae</taxon>
        <taxon>Marinobacter</taxon>
    </lineage>
</organism>
<dbReference type="EMBL" id="CP007151">
    <property type="protein sequence ID" value="AHI28695.1"/>
    <property type="molecule type" value="Genomic_DNA"/>
</dbReference>
<protein>
    <recommendedName>
        <fullName evidence="1">diguanylate cyclase</fullName>
        <ecNumber evidence="1">2.7.7.65</ecNumber>
    </recommendedName>
</protein>
<dbReference type="AlphaFoldDB" id="W5YI16"/>
<feature type="transmembrane region" description="Helical" evidence="4">
    <location>
        <begin position="69"/>
        <end position="88"/>
    </location>
</feature>
<evidence type="ECO:0000256" key="1">
    <source>
        <dbReference type="ARBA" id="ARBA00012528"/>
    </source>
</evidence>
<keyword evidence="4" id="KW-0472">Membrane</keyword>
<evidence type="ECO:0000313" key="6">
    <source>
        <dbReference type="EMBL" id="AHI28695.1"/>
    </source>
</evidence>
<feature type="domain" description="GGDEF" evidence="5">
    <location>
        <begin position="194"/>
        <end position="321"/>
    </location>
</feature>
<name>W5YI16_9GAMM</name>
<dbReference type="InterPro" id="IPR043128">
    <property type="entry name" value="Rev_trsase/Diguanyl_cyclase"/>
</dbReference>
<feature type="compositionally biased region" description="Pro residues" evidence="3">
    <location>
        <begin position="329"/>
        <end position="338"/>
    </location>
</feature>
<feature type="region of interest" description="Disordered" evidence="3">
    <location>
        <begin position="303"/>
        <end position="338"/>
    </location>
</feature>
<dbReference type="KEGG" id="msx:AU14_08945"/>
<dbReference type="PANTHER" id="PTHR45138">
    <property type="entry name" value="REGULATORY COMPONENTS OF SENSORY TRANSDUCTION SYSTEM"/>
    <property type="match status" value="1"/>
</dbReference>
<evidence type="ECO:0000256" key="3">
    <source>
        <dbReference type="SAM" id="MobiDB-lite"/>
    </source>
</evidence>
<keyword evidence="4" id="KW-0812">Transmembrane</keyword>
<feature type="compositionally biased region" description="Polar residues" evidence="3">
    <location>
        <begin position="303"/>
        <end position="328"/>
    </location>
</feature>
<dbReference type="SMART" id="SM00267">
    <property type="entry name" value="GGDEF"/>
    <property type="match status" value="1"/>
</dbReference>
<dbReference type="PANTHER" id="PTHR45138:SF9">
    <property type="entry name" value="DIGUANYLATE CYCLASE DGCM-RELATED"/>
    <property type="match status" value="1"/>
</dbReference>
<dbReference type="NCBIfam" id="TIGR00254">
    <property type="entry name" value="GGDEF"/>
    <property type="match status" value="1"/>
</dbReference>
<dbReference type="PROSITE" id="PS50887">
    <property type="entry name" value="GGDEF"/>
    <property type="match status" value="1"/>
</dbReference>
<feature type="transmembrane region" description="Helical" evidence="4">
    <location>
        <begin position="95"/>
        <end position="123"/>
    </location>
</feature>
<dbReference type="GO" id="GO:0005886">
    <property type="term" value="C:plasma membrane"/>
    <property type="evidence" value="ECO:0007669"/>
    <property type="project" value="TreeGrafter"/>
</dbReference>
<feature type="transmembrane region" description="Helical" evidence="4">
    <location>
        <begin position="135"/>
        <end position="155"/>
    </location>
</feature>
<dbReference type="GO" id="GO:1902201">
    <property type="term" value="P:negative regulation of bacterial-type flagellum-dependent cell motility"/>
    <property type="evidence" value="ECO:0007669"/>
    <property type="project" value="TreeGrafter"/>
</dbReference>
<dbReference type="HOGENOM" id="CLU_820857_0_0_6"/>
<keyword evidence="4" id="KW-1133">Transmembrane helix</keyword>
<dbReference type="Pfam" id="PF00990">
    <property type="entry name" value="GGDEF"/>
    <property type="match status" value="1"/>
</dbReference>
<evidence type="ECO:0000256" key="4">
    <source>
        <dbReference type="SAM" id="Phobius"/>
    </source>
</evidence>
<dbReference type="RefSeq" id="WP_041340317.1">
    <property type="nucleotide sequence ID" value="NZ_CP007151.1"/>
</dbReference>
<dbReference type="EC" id="2.7.7.65" evidence="1"/>
<proteinExistence type="predicted"/>
<dbReference type="OrthoDB" id="6358728at2"/>
<dbReference type="InterPro" id="IPR000160">
    <property type="entry name" value="GGDEF_dom"/>
</dbReference>
<dbReference type="GO" id="GO:0052621">
    <property type="term" value="F:diguanylate cyclase activity"/>
    <property type="evidence" value="ECO:0007669"/>
    <property type="project" value="UniProtKB-EC"/>
</dbReference>
<gene>
    <name evidence="6" type="ORF">AU14_08945</name>
</gene>